<comment type="caution">
    <text evidence="2">The sequence shown here is derived from an EMBL/GenBank/DDBJ whole genome shotgun (WGS) entry which is preliminary data.</text>
</comment>
<evidence type="ECO:0000313" key="3">
    <source>
        <dbReference type="Proteomes" id="UP001159364"/>
    </source>
</evidence>
<name>A0AAV8T1A2_9ROSI</name>
<protein>
    <recommendedName>
        <fullName evidence="4">Cytochrome c biogenesis B</fullName>
    </recommendedName>
</protein>
<evidence type="ECO:0000313" key="2">
    <source>
        <dbReference type="EMBL" id="KAJ8760059.1"/>
    </source>
</evidence>
<reference evidence="2 3" key="1">
    <citation type="submission" date="2021-09" db="EMBL/GenBank/DDBJ databases">
        <title>Genomic insights and catalytic innovation underlie evolution of tropane alkaloids biosynthesis.</title>
        <authorList>
            <person name="Wang Y.-J."/>
            <person name="Tian T."/>
            <person name="Huang J.-P."/>
            <person name="Huang S.-X."/>
        </authorList>
    </citation>
    <scope>NUCLEOTIDE SEQUENCE [LARGE SCALE GENOMIC DNA]</scope>
    <source>
        <strain evidence="2">KIB-2018</strain>
        <tissue evidence="2">Leaf</tissue>
    </source>
</reference>
<keyword evidence="3" id="KW-1185">Reference proteome</keyword>
<proteinExistence type="predicted"/>
<keyword evidence="1" id="KW-0472">Membrane</keyword>
<accession>A0AAV8T1A2</accession>
<dbReference type="PANTHER" id="PTHR35471:SF1">
    <property type="entry name" value="OS07G0223700 PROTEIN"/>
    <property type="match status" value="1"/>
</dbReference>
<keyword evidence="1" id="KW-0812">Transmembrane</keyword>
<dbReference type="Proteomes" id="UP001159364">
    <property type="component" value="Linkage Group LG07"/>
</dbReference>
<gene>
    <name evidence="2" type="ORF">K2173_010915</name>
</gene>
<feature type="transmembrane region" description="Helical" evidence="1">
    <location>
        <begin position="97"/>
        <end position="117"/>
    </location>
</feature>
<sequence>MLFLSQSTLGFHFCKNNGWPHTCHAPDSITSCRYCSEQNLNSILPSAINMVFYKPFLFQRLRCTLIALHQALFSGVLLMNLGIALFTLVVIESNSQSWGRTYTGLLFSSLLLSICIFHSSQLDFDLRNGFIIPANPVVIAPPSSHSNLILGSFIFDPDYYSSLFKDGQSKGCLRQGDVEGRNGSGRRFSFPWLFNRLFSASSSSQTSESNTSSTSPSSTKHFKVLMIGYKVTSWFSLDSCSYCVHVHSTFSNSRYGSTGKHKYISRC</sequence>
<dbReference type="PANTHER" id="PTHR35471">
    <property type="entry name" value="OS07G0223700 PROTEIN"/>
    <property type="match status" value="1"/>
</dbReference>
<dbReference type="EMBL" id="JAIWQS010000007">
    <property type="protein sequence ID" value="KAJ8760059.1"/>
    <property type="molecule type" value="Genomic_DNA"/>
</dbReference>
<dbReference type="AlphaFoldDB" id="A0AAV8T1A2"/>
<feature type="transmembrane region" description="Helical" evidence="1">
    <location>
        <begin position="71"/>
        <end position="91"/>
    </location>
</feature>
<evidence type="ECO:0008006" key="4">
    <source>
        <dbReference type="Google" id="ProtNLM"/>
    </source>
</evidence>
<organism evidence="2 3">
    <name type="scientific">Erythroxylum novogranatense</name>
    <dbReference type="NCBI Taxonomy" id="1862640"/>
    <lineage>
        <taxon>Eukaryota</taxon>
        <taxon>Viridiplantae</taxon>
        <taxon>Streptophyta</taxon>
        <taxon>Embryophyta</taxon>
        <taxon>Tracheophyta</taxon>
        <taxon>Spermatophyta</taxon>
        <taxon>Magnoliopsida</taxon>
        <taxon>eudicotyledons</taxon>
        <taxon>Gunneridae</taxon>
        <taxon>Pentapetalae</taxon>
        <taxon>rosids</taxon>
        <taxon>fabids</taxon>
        <taxon>Malpighiales</taxon>
        <taxon>Erythroxylaceae</taxon>
        <taxon>Erythroxylum</taxon>
    </lineage>
</organism>
<keyword evidence="1" id="KW-1133">Transmembrane helix</keyword>
<evidence type="ECO:0000256" key="1">
    <source>
        <dbReference type="SAM" id="Phobius"/>
    </source>
</evidence>